<reference evidence="2" key="1">
    <citation type="submission" date="2022-07" db="EMBL/GenBank/DDBJ databases">
        <authorList>
            <consortium name="Clinical and Environmental Microbiology Branch: Whole genome sequencing antimicrobial resistance pathogens in the healthcare setting"/>
        </authorList>
    </citation>
    <scope>NUCLEOTIDE SEQUENCE</scope>
    <source>
        <strain evidence="2">Stenotrophomonas_maltophilia_2021CK-00905</strain>
    </source>
</reference>
<evidence type="ECO:0000313" key="2">
    <source>
        <dbReference type="EMBL" id="EKT4440960.1"/>
    </source>
</evidence>
<sequence length="248" mass="27724">MTIELAVEEDVERVVMAGRAVSNEGPWRIQVGDDTLQFRPIVVTDPIMTGSQILAAAGVRDRVEHLVYQMLANGLLEEINPEETTDIRSNRAARFLVFKNDRSFRLLVDDRTLDWGAGHISGATLRALAGRDQADLFVWQDMRNQADLLVLDEDLVDLTLPGVERFYLREVAFNIFVNGSPETVSRPRLAYWDVVKLGFPDANAAEEIVYTIDYTGGPHQNPEGTLSAGQSVRIKQGMKFYVTPSDKS</sequence>
<feature type="domain" description="Multi-ubiquitin" evidence="1">
    <location>
        <begin position="36"/>
        <end position="99"/>
    </location>
</feature>
<dbReference type="Proteomes" id="UP001214521">
    <property type="component" value="Unassembled WGS sequence"/>
</dbReference>
<dbReference type="RefSeq" id="WP_032961167.1">
    <property type="nucleotide sequence ID" value="NZ_JBFCWN010000003.1"/>
</dbReference>
<feature type="domain" description="Multi-ubiquitin" evidence="1">
    <location>
        <begin position="173"/>
        <end position="244"/>
    </location>
</feature>
<feature type="domain" description="Multi-ubiquitin" evidence="1">
    <location>
        <begin position="104"/>
        <end position="168"/>
    </location>
</feature>
<organism evidence="2 3">
    <name type="scientific">Stenotrophomonas maltophilia</name>
    <name type="common">Pseudomonas maltophilia</name>
    <name type="synonym">Xanthomonas maltophilia</name>
    <dbReference type="NCBI Taxonomy" id="40324"/>
    <lineage>
        <taxon>Bacteria</taxon>
        <taxon>Pseudomonadati</taxon>
        <taxon>Pseudomonadota</taxon>
        <taxon>Gammaproteobacteria</taxon>
        <taxon>Lysobacterales</taxon>
        <taxon>Lysobacteraceae</taxon>
        <taxon>Stenotrophomonas</taxon>
        <taxon>Stenotrophomonas maltophilia group</taxon>
    </lineage>
</organism>
<comment type="caution">
    <text evidence="2">The sequence shown here is derived from an EMBL/GenBank/DDBJ whole genome shotgun (WGS) entry which is preliminary data.</text>
</comment>
<accession>A0AAI9C9U5</accession>
<evidence type="ECO:0000259" key="1">
    <source>
        <dbReference type="Pfam" id="PF14452"/>
    </source>
</evidence>
<dbReference type="Pfam" id="PF14452">
    <property type="entry name" value="Multi_ubiq"/>
    <property type="match status" value="3"/>
</dbReference>
<dbReference type="AlphaFoldDB" id="A0AAI9C9U5"/>
<evidence type="ECO:0000313" key="3">
    <source>
        <dbReference type="Proteomes" id="UP001214521"/>
    </source>
</evidence>
<proteinExistence type="predicted"/>
<protein>
    <submittedName>
        <fullName evidence="2">Multiubiquitin domain-containing protein</fullName>
    </submittedName>
</protein>
<gene>
    <name evidence="2" type="ORF">QEK83_001607</name>
</gene>
<dbReference type="InterPro" id="IPR027802">
    <property type="entry name" value="Multi-ubiquitin_dom"/>
</dbReference>
<dbReference type="EMBL" id="ABLOMU010000012">
    <property type="protein sequence ID" value="EKT4440960.1"/>
    <property type="molecule type" value="Genomic_DNA"/>
</dbReference>
<name>A0AAI9C9U5_STEMA</name>